<dbReference type="Proteomes" id="UP000298390">
    <property type="component" value="Unassembled WGS sequence"/>
</dbReference>
<feature type="domain" description="Non-haem dioxygenase N-terminal" evidence="2">
    <location>
        <begin position="251"/>
        <end position="355"/>
    </location>
</feature>
<dbReference type="PANTHER" id="PTHR47990">
    <property type="entry name" value="2-OXOGLUTARATE (2OG) AND FE(II)-DEPENDENT OXYGENASE SUPERFAMILY PROTEIN-RELATED"/>
    <property type="match status" value="1"/>
</dbReference>
<evidence type="ECO:0000313" key="3">
    <source>
        <dbReference type="EMBL" id="TFY59237.1"/>
    </source>
</evidence>
<dbReference type="Pfam" id="PF03171">
    <property type="entry name" value="2OG-FeII_Oxy"/>
    <property type="match status" value="2"/>
</dbReference>
<evidence type="ECO:0000259" key="1">
    <source>
        <dbReference type="Pfam" id="PF03171"/>
    </source>
</evidence>
<dbReference type="Gene3D" id="2.60.120.330">
    <property type="entry name" value="B-lactam Antibiotic, Isopenicillin N Synthase, Chain"/>
    <property type="match status" value="2"/>
</dbReference>
<feature type="domain" description="Isopenicillin N synthase-like Fe(2+) 2OG dioxygenase" evidence="1">
    <location>
        <begin position="411"/>
        <end position="511"/>
    </location>
</feature>
<evidence type="ECO:0008006" key="5">
    <source>
        <dbReference type="Google" id="ProtNLM"/>
    </source>
</evidence>
<evidence type="ECO:0000259" key="2">
    <source>
        <dbReference type="Pfam" id="PF14226"/>
    </source>
</evidence>
<dbReference type="Pfam" id="PF14226">
    <property type="entry name" value="DIOX_N"/>
    <property type="match status" value="1"/>
</dbReference>
<accession>A0A4Y9YCC7</accession>
<dbReference type="AlphaFoldDB" id="A0A4Y9YCC7"/>
<comment type="caution">
    <text evidence="3">The sequence shown here is derived from an EMBL/GenBank/DDBJ whole genome shotgun (WGS) entry which is preliminary data.</text>
</comment>
<protein>
    <recommendedName>
        <fullName evidence="5">Clavaminate synthase-like protein</fullName>
    </recommendedName>
</protein>
<dbReference type="InterPro" id="IPR044861">
    <property type="entry name" value="IPNS-like_FE2OG_OXY"/>
</dbReference>
<dbReference type="STRING" id="34475.A0A4Y9YCC7"/>
<gene>
    <name evidence="3" type="ORF">EVJ58_g5900</name>
</gene>
<reference evidence="3 4" key="1">
    <citation type="submission" date="2019-01" db="EMBL/GenBank/DDBJ databases">
        <title>Genome sequencing of the rare red list fungi Fomitopsis rosea.</title>
        <authorList>
            <person name="Buettner E."/>
            <person name="Kellner H."/>
        </authorList>
    </citation>
    <scope>NUCLEOTIDE SEQUENCE [LARGE SCALE GENOMIC DNA]</scope>
    <source>
        <strain evidence="3 4">DSM 105464</strain>
    </source>
</reference>
<evidence type="ECO:0000313" key="4">
    <source>
        <dbReference type="Proteomes" id="UP000298390"/>
    </source>
</evidence>
<dbReference type="PRINTS" id="PR00682">
    <property type="entry name" value="IPNSYNTHASE"/>
</dbReference>
<organism evidence="3 4">
    <name type="scientific">Rhodofomes roseus</name>
    <dbReference type="NCBI Taxonomy" id="34475"/>
    <lineage>
        <taxon>Eukaryota</taxon>
        <taxon>Fungi</taxon>
        <taxon>Dikarya</taxon>
        <taxon>Basidiomycota</taxon>
        <taxon>Agaricomycotina</taxon>
        <taxon>Agaricomycetes</taxon>
        <taxon>Polyporales</taxon>
        <taxon>Rhodofomes</taxon>
    </lineage>
</organism>
<feature type="domain" description="Isopenicillin N synthase-like Fe(2+) 2OG dioxygenase" evidence="1">
    <location>
        <begin position="118"/>
        <end position="219"/>
    </location>
</feature>
<proteinExistence type="predicted"/>
<dbReference type="InterPro" id="IPR026992">
    <property type="entry name" value="DIOX_N"/>
</dbReference>
<dbReference type="InterPro" id="IPR027443">
    <property type="entry name" value="IPNS-like_sf"/>
</dbReference>
<dbReference type="EMBL" id="SEKV01000313">
    <property type="protein sequence ID" value="TFY59237.1"/>
    <property type="molecule type" value="Genomic_DNA"/>
</dbReference>
<name>A0A4Y9YCC7_9APHY</name>
<dbReference type="SUPFAM" id="SSF51197">
    <property type="entry name" value="Clavaminate synthase-like"/>
    <property type="match status" value="2"/>
</dbReference>
<dbReference type="InterPro" id="IPR050231">
    <property type="entry name" value="Iron_ascorbate_oxido_reductase"/>
</dbReference>
<sequence>MPNAVLPDIPHYIAAPPTQEKLDYAVLAVLDFSKIGTPEGHAELRGTAPCLLISLSLNDIQNDRMFDITDVALCGVPEEEKRNYLANISDGSNEGYKLRAYLHIDGGVRDQFEYYNIRMMKYYPRSADDEVKAKQVWLKGHTDIGTVTVLWSQPVKSLQVLMPDGQWRYVRHIDNALVVNSGDAMEFLSGGFYKPTKHRVVEPPQDQRGYNRLSVIFFAATDDKRHWDDDADAPTMEAWRKGRTSTYGLVELKKKEDDGRAELSVQLRDAMKTHGFFYIVNHGLTQAENDRMYDIADVALSGVPEEEKRNYLANIKGDGSYQGYKLRGYLHIDGGVRDQIDHYNINHDISRKQHPQAVRPLLPEVEEFAKFNHYQVLHPLMRLFALGLELPEDTFVAMHNFETIGESYVRMMKYYPRSADDEVKAKQVWLKGHTDIGTVTILWSQPVTALQVLMPGGQWRYVKHIDNALVVNSGDAMEFLSGGFYKPTIHRVVQPPQDQRGYNRLSVIFFAMTDDNVKLVPRAESPVLKKHGIQRRWADDADAPTMEAWRKGVTSTYGLVELKKKEDGTEENIVNGIAVKYYS</sequence>